<protein>
    <submittedName>
        <fullName evidence="5">Flagella synthesis protein FlgN</fullName>
    </submittedName>
</protein>
<dbReference type="Gene3D" id="1.20.58.300">
    <property type="entry name" value="FlgN-like"/>
    <property type="match status" value="1"/>
</dbReference>
<dbReference type="EMBL" id="BDOQ01000006">
    <property type="protein sequence ID" value="GBG14100.1"/>
    <property type="molecule type" value="Genomic_DNA"/>
</dbReference>
<comment type="similarity">
    <text evidence="2">Belongs to the FlgN family.</text>
</comment>
<dbReference type="InterPro" id="IPR007809">
    <property type="entry name" value="FlgN-like"/>
</dbReference>
<dbReference type="Proteomes" id="UP000245081">
    <property type="component" value="Unassembled WGS sequence"/>
</dbReference>
<evidence type="ECO:0000256" key="2">
    <source>
        <dbReference type="ARBA" id="ARBA00007703"/>
    </source>
</evidence>
<dbReference type="GO" id="GO:0044780">
    <property type="term" value="P:bacterial-type flagellum assembly"/>
    <property type="evidence" value="ECO:0007669"/>
    <property type="project" value="InterPro"/>
</dbReference>
<organism evidence="5 6">
    <name type="scientific">Novimethylophilus kurashikiensis</name>
    <dbReference type="NCBI Taxonomy" id="1825523"/>
    <lineage>
        <taxon>Bacteria</taxon>
        <taxon>Pseudomonadati</taxon>
        <taxon>Pseudomonadota</taxon>
        <taxon>Betaproteobacteria</taxon>
        <taxon>Nitrosomonadales</taxon>
        <taxon>Methylophilaceae</taxon>
        <taxon>Novimethylophilus</taxon>
    </lineage>
</organism>
<evidence type="ECO:0000256" key="4">
    <source>
        <dbReference type="SAM" id="MobiDB-lite"/>
    </source>
</evidence>
<proteinExistence type="inferred from homology"/>
<comment type="function">
    <text evidence="1">Required for the efficient initiation of filament assembly.</text>
</comment>
<name>A0A2R5F791_9PROT</name>
<evidence type="ECO:0000313" key="6">
    <source>
        <dbReference type="Proteomes" id="UP000245081"/>
    </source>
</evidence>
<keyword evidence="6" id="KW-1185">Reference proteome</keyword>
<dbReference type="InterPro" id="IPR036679">
    <property type="entry name" value="FlgN-like_sf"/>
</dbReference>
<dbReference type="AlphaFoldDB" id="A0A2R5F791"/>
<gene>
    <name evidence="5" type="primary">flgN</name>
    <name evidence="5" type="ORF">NMK_1660</name>
</gene>
<feature type="region of interest" description="Disordered" evidence="4">
    <location>
        <begin position="142"/>
        <end position="164"/>
    </location>
</feature>
<dbReference type="Pfam" id="PF05130">
    <property type="entry name" value="FlgN"/>
    <property type="match status" value="1"/>
</dbReference>
<evidence type="ECO:0000313" key="5">
    <source>
        <dbReference type="EMBL" id="GBG14100.1"/>
    </source>
</evidence>
<keyword evidence="5" id="KW-0966">Cell projection</keyword>
<reference evidence="5 6" key="1">
    <citation type="journal article" date="2018" name="Environ. Microbiol.">
        <title>Isolation and genomic characterization of Novimethylophilus kurashikiensis gen. nov. sp. nov., a new lanthanide-dependent methylotrophic species of Methylophilaceae.</title>
        <authorList>
            <person name="Lv H."/>
            <person name="Sahin N."/>
            <person name="Tani A."/>
        </authorList>
    </citation>
    <scope>NUCLEOTIDE SEQUENCE [LARGE SCALE GENOMIC DNA]</scope>
    <source>
        <strain evidence="5 6">La2-4</strain>
    </source>
</reference>
<evidence type="ECO:0000256" key="3">
    <source>
        <dbReference type="ARBA" id="ARBA00022795"/>
    </source>
</evidence>
<accession>A0A2R5F791</accession>
<keyword evidence="3" id="KW-1005">Bacterial flagellum biogenesis</keyword>
<dbReference type="RefSeq" id="WP_109015300.1">
    <property type="nucleotide sequence ID" value="NZ_BDOQ01000006.1"/>
</dbReference>
<evidence type="ECO:0000256" key="1">
    <source>
        <dbReference type="ARBA" id="ARBA00002397"/>
    </source>
</evidence>
<keyword evidence="5" id="KW-0282">Flagellum</keyword>
<feature type="compositionally biased region" description="Polar residues" evidence="4">
    <location>
        <begin position="146"/>
        <end position="158"/>
    </location>
</feature>
<keyword evidence="5" id="KW-0969">Cilium</keyword>
<dbReference type="SUPFAM" id="SSF140566">
    <property type="entry name" value="FlgN-like"/>
    <property type="match status" value="1"/>
</dbReference>
<comment type="caution">
    <text evidence="5">The sequence shown here is derived from an EMBL/GenBank/DDBJ whole genome shotgun (WGS) entry which is preliminary data.</text>
</comment>
<sequence>MKSHDSASDRLIATLLSEAEVLRSFKSLLNSEQQAILAGEVESLENIAQSKLQLVEQLNRFSAERQQFIISLGIGSDRASMQQWADNTGNQAREAWTALLHAAEEAQQANSFNGALIQTHLQHNQQALAALLAAANQASLYGPDGQKTTTANPASSGRSIIGKA</sequence>